<feature type="chain" id="PRO_5038509664" evidence="1">
    <location>
        <begin position="21"/>
        <end position="263"/>
    </location>
</feature>
<dbReference type="EMBL" id="RJSF01000019">
    <property type="protein sequence ID" value="RNM15938.1"/>
    <property type="molecule type" value="Genomic_DNA"/>
</dbReference>
<dbReference type="AlphaFoldDB" id="A0A3N0GUV2"/>
<protein>
    <submittedName>
        <fullName evidence="3">LysM peptidoglycan-binding domain-containing protein</fullName>
    </submittedName>
</protein>
<dbReference type="PANTHER" id="PTHR37423:SF2">
    <property type="entry name" value="MEMBRANE-BOUND LYTIC MUREIN TRANSGLYCOSYLASE C"/>
    <property type="match status" value="1"/>
</dbReference>
<evidence type="ECO:0000256" key="1">
    <source>
        <dbReference type="SAM" id="SignalP"/>
    </source>
</evidence>
<dbReference type="SMART" id="SM00257">
    <property type="entry name" value="LysM"/>
    <property type="match status" value="1"/>
</dbReference>
<comment type="caution">
    <text evidence="3">The sequence shown here is derived from an EMBL/GenBank/DDBJ whole genome shotgun (WGS) entry which is preliminary data.</text>
</comment>
<gene>
    <name evidence="3" type="ORF">EFL26_07170</name>
</gene>
<proteinExistence type="predicted"/>
<sequence length="263" mass="28205">MALRARPPRLAALTALAALAAGPVAVLADVAPADARGRPWPGHPDRLLVGHVVRPGDTATGLATRYHAWTRELVALNHLDRAGTLRVGERVRIPVVVSALPKAKAPAAQAAPVAPPAADPATQGWRHWRMSRDQVREAVRREAQRRGVPVALAQAVAWQESGWHQPVTSAAGALGVMQVLPATGLWMSLYAGRPLDLRETHDNIRAGVTLLRVLLDETRSTRRAVAAYYQGLGAVRRHGIAPGSRPYVANVLAIRDRLAAERG</sequence>
<dbReference type="InterPro" id="IPR023346">
    <property type="entry name" value="Lysozyme-like_dom_sf"/>
</dbReference>
<dbReference type="SUPFAM" id="SSF53955">
    <property type="entry name" value="Lysozyme-like"/>
    <property type="match status" value="1"/>
</dbReference>
<dbReference type="Pfam" id="PF01464">
    <property type="entry name" value="SLT"/>
    <property type="match status" value="1"/>
</dbReference>
<keyword evidence="1" id="KW-0732">Signal</keyword>
<dbReference type="Proteomes" id="UP000279994">
    <property type="component" value="Unassembled WGS sequence"/>
</dbReference>
<reference evidence="3 4" key="1">
    <citation type="submission" date="2018-11" db="EMBL/GenBank/DDBJ databases">
        <authorList>
            <person name="Li F."/>
        </authorList>
    </citation>
    <scope>NUCLEOTIDE SEQUENCE [LARGE SCALE GENOMIC DNA]</scope>
    <source>
        <strain evidence="3 4">Gsoil 818</strain>
    </source>
</reference>
<evidence type="ECO:0000259" key="2">
    <source>
        <dbReference type="PROSITE" id="PS51782"/>
    </source>
</evidence>
<feature type="domain" description="LysM" evidence="2">
    <location>
        <begin position="49"/>
        <end position="93"/>
    </location>
</feature>
<dbReference type="SUPFAM" id="SSF54106">
    <property type="entry name" value="LysM domain"/>
    <property type="match status" value="1"/>
</dbReference>
<dbReference type="RefSeq" id="WP_123222192.1">
    <property type="nucleotide sequence ID" value="NZ_RJSF01000019.1"/>
</dbReference>
<dbReference type="Gene3D" id="3.10.350.10">
    <property type="entry name" value="LysM domain"/>
    <property type="match status" value="1"/>
</dbReference>
<evidence type="ECO:0000313" key="4">
    <source>
        <dbReference type="Proteomes" id="UP000279994"/>
    </source>
</evidence>
<dbReference type="CDD" id="cd00254">
    <property type="entry name" value="LT-like"/>
    <property type="match status" value="1"/>
</dbReference>
<feature type="signal peptide" evidence="1">
    <location>
        <begin position="1"/>
        <end position="20"/>
    </location>
</feature>
<accession>A0A3N0GUV2</accession>
<name>A0A3N0GUV2_9ACTN</name>
<keyword evidence="4" id="KW-1185">Reference proteome</keyword>
<dbReference type="InterPro" id="IPR008258">
    <property type="entry name" value="Transglycosylase_SLT_dom_1"/>
</dbReference>
<evidence type="ECO:0000313" key="3">
    <source>
        <dbReference type="EMBL" id="RNM15938.1"/>
    </source>
</evidence>
<dbReference type="OrthoDB" id="5244690at2"/>
<dbReference type="CDD" id="cd00118">
    <property type="entry name" value="LysM"/>
    <property type="match status" value="1"/>
</dbReference>
<organism evidence="3 4">
    <name type="scientific">Nocardioides pocheonensis</name>
    <dbReference type="NCBI Taxonomy" id="661485"/>
    <lineage>
        <taxon>Bacteria</taxon>
        <taxon>Bacillati</taxon>
        <taxon>Actinomycetota</taxon>
        <taxon>Actinomycetes</taxon>
        <taxon>Propionibacteriales</taxon>
        <taxon>Nocardioidaceae</taxon>
        <taxon>Nocardioides</taxon>
    </lineage>
</organism>
<dbReference type="Gene3D" id="1.10.530.10">
    <property type="match status" value="1"/>
</dbReference>
<dbReference type="PROSITE" id="PS51782">
    <property type="entry name" value="LYSM"/>
    <property type="match status" value="1"/>
</dbReference>
<dbReference type="InterPro" id="IPR018392">
    <property type="entry name" value="LysM"/>
</dbReference>
<dbReference type="InterPro" id="IPR036779">
    <property type="entry name" value="LysM_dom_sf"/>
</dbReference>
<dbReference type="Pfam" id="PF01476">
    <property type="entry name" value="LysM"/>
    <property type="match status" value="1"/>
</dbReference>
<dbReference type="PANTHER" id="PTHR37423">
    <property type="entry name" value="SOLUBLE LYTIC MUREIN TRANSGLYCOSYLASE-RELATED"/>
    <property type="match status" value="1"/>
</dbReference>